<dbReference type="NCBIfam" id="TIGR01484">
    <property type="entry name" value="HAD-SF-IIB"/>
    <property type="match status" value="1"/>
</dbReference>
<dbReference type="NCBIfam" id="TIGR00099">
    <property type="entry name" value="Cof-subfamily"/>
    <property type="match status" value="1"/>
</dbReference>
<keyword evidence="1" id="KW-0378">Hydrolase</keyword>
<dbReference type="GO" id="GO:0016787">
    <property type="term" value="F:hydrolase activity"/>
    <property type="evidence" value="ECO:0007669"/>
    <property type="project" value="UniProtKB-KW"/>
</dbReference>
<gene>
    <name evidence="1" type="ORF">ACCQ40_00315</name>
</gene>
<dbReference type="CDD" id="cd07516">
    <property type="entry name" value="HAD_Pase"/>
    <property type="match status" value="1"/>
</dbReference>
<organism evidence="1 2">
    <name type="scientific">Anaerococcus cruorum</name>
    <dbReference type="NCBI Taxonomy" id="3115617"/>
    <lineage>
        <taxon>Bacteria</taxon>
        <taxon>Bacillati</taxon>
        <taxon>Bacillota</taxon>
        <taxon>Tissierellia</taxon>
        <taxon>Tissierellales</taxon>
        <taxon>Peptoniphilaceae</taxon>
        <taxon>Anaerococcus</taxon>
    </lineage>
</organism>
<comment type="caution">
    <text evidence="1">The sequence shown here is derived from an EMBL/GenBank/DDBJ whole genome shotgun (WGS) entry which is preliminary data.</text>
</comment>
<dbReference type="InterPro" id="IPR036412">
    <property type="entry name" value="HAD-like_sf"/>
</dbReference>
<reference evidence="1 2" key="1">
    <citation type="journal article" date="2025" name="Anaerobe">
        <title>Description of Anaerococcus kampingiae sp. nov., Anaerococcus groningensis sp. nov., Anaerococcus martiniensis sp. nov., and Anaerococcus cruorum sp. nov., isolated from human clinical specimens.</title>
        <authorList>
            <person name="Boiten K.E."/>
            <person name="Meijer J."/>
            <person name="van Wezel E.M."/>
            <person name="Veloo A.C.M."/>
        </authorList>
    </citation>
    <scope>NUCLEOTIDE SEQUENCE [LARGE SCALE GENOMIC DNA]</scope>
    <source>
        <strain evidence="1 2">ENR1039</strain>
    </source>
</reference>
<dbReference type="SFLD" id="SFLDS00003">
    <property type="entry name" value="Haloacid_Dehalogenase"/>
    <property type="match status" value="1"/>
</dbReference>
<protein>
    <submittedName>
        <fullName evidence="1">HAD family hydrolase</fullName>
        <ecNumber evidence="1">3.-.-.-</ecNumber>
        <ecNumber evidence="1">3.1.3.-</ecNumber>
    </submittedName>
</protein>
<accession>A0ABW9MTS9</accession>
<dbReference type="PANTHER" id="PTHR10000:SF8">
    <property type="entry name" value="HAD SUPERFAMILY HYDROLASE-LIKE, TYPE 3"/>
    <property type="match status" value="1"/>
</dbReference>
<dbReference type="SFLD" id="SFLDG01140">
    <property type="entry name" value="C2.B:_Phosphomannomutase_and_P"/>
    <property type="match status" value="1"/>
</dbReference>
<dbReference type="EMBL" id="JBGMEH010000001">
    <property type="protein sequence ID" value="MFO3715225.1"/>
    <property type="molecule type" value="Genomic_DNA"/>
</dbReference>
<dbReference type="SUPFAM" id="SSF56784">
    <property type="entry name" value="HAD-like"/>
    <property type="match status" value="1"/>
</dbReference>
<keyword evidence="2" id="KW-1185">Reference proteome</keyword>
<dbReference type="Gene3D" id="3.40.50.1000">
    <property type="entry name" value="HAD superfamily/HAD-like"/>
    <property type="match status" value="1"/>
</dbReference>
<dbReference type="InterPro" id="IPR023214">
    <property type="entry name" value="HAD_sf"/>
</dbReference>
<dbReference type="InterPro" id="IPR006379">
    <property type="entry name" value="HAD-SF_hydro_IIB"/>
</dbReference>
<dbReference type="PANTHER" id="PTHR10000">
    <property type="entry name" value="PHOSPHOSERINE PHOSPHATASE"/>
    <property type="match status" value="1"/>
</dbReference>
<dbReference type="RefSeq" id="WP_410032139.1">
    <property type="nucleotide sequence ID" value="NZ_JBGMEH010000001.1"/>
</dbReference>
<proteinExistence type="predicted"/>
<sequence length="274" mass="30613">MIELITSDIDETLVDDTKNVPEINRKAIAKAENQGIKVMLATGRGPYELNQIPDQAGVIRDDRYIICCNGAITLRAKDRVIVDSMPLEFEYAKNVFEYAYKNNLQFFVYTLDRKYAINLDPIEESNEYTNETRVEEIDGDNIDFLKDEILLKALIKNNDIDFLHSLEVDIAKITDYSCEIAYSSDMYMEINAKNVNKATALKKVCGNYGIDMANTLVIGDNYNDVAMIEAAGIGVAVANAHLQVKEVADFVTTATNNDGAVAEAIEAHVFNNKQ</sequence>
<dbReference type="InterPro" id="IPR000150">
    <property type="entry name" value="Cof"/>
</dbReference>
<dbReference type="EC" id="3.1.3.-" evidence="1"/>
<dbReference type="Proteomes" id="UP001638015">
    <property type="component" value="Unassembled WGS sequence"/>
</dbReference>
<name>A0ABW9MTS9_9FIRM</name>
<dbReference type="Pfam" id="PF08282">
    <property type="entry name" value="Hydrolase_3"/>
    <property type="match status" value="1"/>
</dbReference>
<evidence type="ECO:0000313" key="1">
    <source>
        <dbReference type="EMBL" id="MFO3715225.1"/>
    </source>
</evidence>
<evidence type="ECO:0000313" key="2">
    <source>
        <dbReference type="Proteomes" id="UP001638015"/>
    </source>
</evidence>
<dbReference type="EC" id="3.-.-.-" evidence="1"/>
<dbReference type="Gene3D" id="3.30.1240.10">
    <property type="match status" value="1"/>
</dbReference>